<keyword evidence="19" id="KW-1185">Reference proteome</keyword>
<evidence type="ECO:0000256" key="2">
    <source>
        <dbReference type="ARBA" id="ARBA00004429"/>
    </source>
</evidence>
<dbReference type="PROSITE" id="PS50113">
    <property type="entry name" value="PAC"/>
    <property type="match status" value="7"/>
</dbReference>
<keyword evidence="11" id="KW-0418">Kinase</keyword>
<dbReference type="InterPro" id="IPR000014">
    <property type="entry name" value="PAS"/>
</dbReference>
<dbReference type="EMBL" id="JBHSXH010000009">
    <property type="protein sequence ID" value="MFC6824864.1"/>
    <property type="molecule type" value="Genomic_DNA"/>
</dbReference>
<feature type="domain" description="PAS" evidence="16">
    <location>
        <begin position="152"/>
        <end position="223"/>
    </location>
</feature>
<evidence type="ECO:0000256" key="8">
    <source>
        <dbReference type="ARBA" id="ARBA00022692"/>
    </source>
</evidence>
<dbReference type="Pfam" id="PF13426">
    <property type="entry name" value="PAS_9"/>
    <property type="match status" value="1"/>
</dbReference>
<dbReference type="GO" id="GO:0004673">
    <property type="term" value="F:protein histidine kinase activity"/>
    <property type="evidence" value="ECO:0007669"/>
    <property type="project" value="UniProtKB-EC"/>
</dbReference>
<feature type="domain" description="PAS" evidence="16">
    <location>
        <begin position="779"/>
        <end position="852"/>
    </location>
</feature>
<organism evidence="18 19">
    <name type="scientific">Halopelagius fulvigenes</name>
    <dbReference type="NCBI Taxonomy" id="1198324"/>
    <lineage>
        <taxon>Archaea</taxon>
        <taxon>Methanobacteriati</taxon>
        <taxon>Methanobacteriota</taxon>
        <taxon>Stenosarchaea group</taxon>
        <taxon>Halobacteria</taxon>
        <taxon>Halobacteriales</taxon>
        <taxon>Haloferacaceae</taxon>
    </lineage>
</organism>
<dbReference type="EC" id="2.7.13.3" evidence="3"/>
<keyword evidence="12" id="KW-1133">Transmembrane helix</keyword>
<dbReference type="GO" id="GO:0000166">
    <property type="term" value="F:nucleotide binding"/>
    <property type="evidence" value="ECO:0007669"/>
    <property type="project" value="UniProtKB-KW"/>
</dbReference>
<dbReference type="PROSITE" id="PS50109">
    <property type="entry name" value="HIS_KIN"/>
    <property type="match status" value="1"/>
</dbReference>
<feature type="domain" description="PAC" evidence="17">
    <location>
        <begin position="330"/>
        <end position="393"/>
    </location>
</feature>
<evidence type="ECO:0000256" key="14">
    <source>
        <dbReference type="SAM" id="Coils"/>
    </source>
</evidence>
<feature type="domain" description="PAC" evidence="17">
    <location>
        <begin position="476"/>
        <end position="527"/>
    </location>
</feature>
<dbReference type="Pfam" id="PF00989">
    <property type="entry name" value="PAS"/>
    <property type="match status" value="1"/>
</dbReference>
<dbReference type="Gene3D" id="2.10.70.100">
    <property type="match status" value="3"/>
</dbReference>
<protein>
    <recommendedName>
        <fullName evidence="3">histidine kinase</fullName>
        <ecNumber evidence="3">2.7.13.3</ecNumber>
    </recommendedName>
</protein>
<sequence length="1390" mass="157650">MSNRAGDSGSEFWGDRDDGDACKRYQTLVNAVDDGIYQLNTEGDVVAVNDFIVELTGYEREELLGEHVSVLFDGWDESGIEDEIDRLRANSAERGPLLELALRTADGGRVPCEVRMSALESGGALEGTVGIVRELADRRGDKTGETGECEMNRERMVEALGAAREGISLLDGDGEFVYVNAAYAETFGYDSEEMIGEHWNELGIEADPARFEREILPTILEEDQWTGTTTCVRSDGSTFRSQHSLVSTGDGELICLIRDVTERKERERQLERSEHRYRTLARHFPNGFVTLFDHDLTYTLAAGRGFDRVPVEPGAVEGHRFGELWDDAAADVLEPLFRGALDGEEGSAEVSYAGREWVVHAVPITDERGDVFAGMTMTQDITERKERERELDETVHELRESEERLKLALEAGEMGMWELDLRTGTAPVRSPQHDRIFGYEEPLDDWDFETFLDHVHADDRERVVRTFEEAHETGEWVFECRIVRADGERRWISVHGEFYYGGDEAVRVVGVVQDVTERKRREQYLRDAKSQLEAAAEAGAVGTWEWHVPEDKFVTNASLARTFGIDPEAAREGVSLDRLLSSVYEADRERVEREIESAVEACGEYEAEYRVRNADDELRWVVARGHVECDEDGNPVMFPGALTDITERKAAQRRTEESERRYRALVENFPNGAVGLFDEDFRYTAVGGQLMEEVGVPKEERIGRSVYEIYPDELLDEIRPHFRAALDGEMNSFETEFHGRHLFAHTLPVRNVDDEVNAGMLVVQDVTERREAERGLRESEAKFRMLAENLDEIVWMATADAEEFVYLNPAFEEVWGIDRQTLYDEPLSFLDAVHPDDRDRVREGFAALPETDFDEEYRVVRPDGEVRWVHARGASVHDESGELSRIVGIGEDVTERVERERELERSERRYRTVVENFPNGAVGLVDEEMRYVTIGGSPLTESDLTAEDLEGRPVREVLSPALAEHLTPRYRAALDGEANTFEYAHRDGDRHTEFRTFPVRDDDGTVFGAMGMSQDITEQVEREAELERALDLLGRTEQIADVGGWEIDPKTEDVFWTDHIFSLLEVDADEEPPLGEALDMYHEEDQPAVEDAVEEALATGEPFDLEVRLRTAASGEVRWLRLQGVPQTADGDVVSLRGAAQDVTERKQREQRLEELIERLEESNERLEQFAYAASHDLQEPLRMVSSYLRLVERRYGDELDEDGREFVEFAVDGADRMREMVDGLLQYSRVDSRGNPFESVELERVLADVRDDLQVRIEETDAEITAEELPRVEGDRGQLRQVFQNLLDNAVEYSGDEPPRVHVSAERNGDRWEVSVTDEGIGIAPEDADRVFEVFQSLHAPDEHSGTGIGLALSERIVERHGGEIWVDSEPGEGATFTFTLPADGERER</sequence>
<evidence type="ECO:0000256" key="1">
    <source>
        <dbReference type="ARBA" id="ARBA00000085"/>
    </source>
</evidence>
<dbReference type="PANTHER" id="PTHR43304:SF1">
    <property type="entry name" value="PAC DOMAIN-CONTAINING PROTEIN"/>
    <property type="match status" value="1"/>
</dbReference>
<keyword evidence="13" id="KW-0472">Membrane</keyword>
<evidence type="ECO:0000313" key="19">
    <source>
        <dbReference type="Proteomes" id="UP001596408"/>
    </source>
</evidence>
<evidence type="ECO:0000259" key="15">
    <source>
        <dbReference type="PROSITE" id="PS50109"/>
    </source>
</evidence>
<dbReference type="Gene3D" id="1.10.287.130">
    <property type="match status" value="1"/>
</dbReference>
<comment type="caution">
    <text evidence="18">The sequence shown here is derived from an EMBL/GenBank/DDBJ whole genome shotgun (WGS) entry which is preliminary data.</text>
</comment>
<evidence type="ECO:0000256" key="4">
    <source>
        <dbReference type="ARBA" id="ARBA00022475"/>
    </source>
</evidence>
<dbReference type="SMART" id="SM00387">
    <property type="entry name" value="HATPase_c"/>
    <property type="match status" value="1"/>
</dbReference>
<feature type="coiled-coil region" evidence="14">
    <location>
        <begin position="384"/>
        <end position="411"/>
    </location>
</feature>
<dbReference type="InterPro" id="IPR036097">
    <property type="entry name" value="HisK_dim/P_sf"/>
</dbReference>
<evidence type="ECO:0000256" key="5">
    <source>
        <dbReference type="ARBA" id="ARBA00022519"/>
    </source>
</evidence>
<dbReference type="Proteomes" id="UP001596408">
    <property type="component" value="Unassembled WGS sequence"/>
</dbReference>
<keyword evidence="4" id="KW-1003">Cell membrane</keyword>
<dbReference type="InterPro" id="IPR004358">
    <property type="entry name" value="Sig_transdc_His_kin-like_C"/>
</dbReference>
<dbReference type="RefSeq" id="WP_379694361.1">
    <property type="nucleotide sequence ID" value="NZ_JBHSXH010000009.1"/>
</dbReference>
<name>A0ABD5TX98_9EURY</name>
<dbReference type="GO" id="GO:0005886">
    <property type="term" value="C:plasma membrane"/>
    <property type="evidence" value="ECO:0007669"/>
    <property type="project" value="UniProtKB-SubCell"/>
</dbReference>
<dbReference type="InterPro" id="IPR013656">
    <property type="entry name" value="PAS_4"/>
</dbReference>
<evidence type="ECO:0000256" key="7">
    <source>
        <dbReference type="ARBA" id="ARBA00022679"/>
    </source>
</evidence>
<dbReference type="Gene3D" id="3.30.565.10">
    <property type="entry name" value="Histidine kinase-like ATPase, C-terminal domain"/>
    <property type="match status" value="1"/>
</dbReference>
<dbReference type="SUPFAM" id="SSF47384">
    <property type="entry name" value="Homodimeric domain of signal transducing histidine kinase"/>
    <property type="match status" value="1"/>
</dbReference>
<keyword evidence="14" id="KW-0175">Coiled coil</keyword>
<dbReference type="NCBIfam" id="TIGR00229">
    <property type="entry name" value="sensory_box"/>
    <property type="match status" value="7"/>
</dbReference>
<dbReference type="InterPro" id="IPR035965">
    <property type="entry name" value="PAS-like_dom_sf"/>
</dbReference>
<keyword evidence="5" id="KW-0997">Cell inner membrane</keyword>
<keyword evidence="10" id="KW-0547">Nucleotide-binding</keyword>
<feature type="domain" description="PAC" evidence="17">
    <location>
        <begin position="977"/>
        <end position="1028"/>
    </location>
</feature>
<dbReference type="Pfam" id="PF02518">
    <property type="entry name" value="HATPase_c"/>
    <property type="match status" value="1"/>
</dbReference>
<accession>A0ABD5TX98</accession>
<dbReference type="SUPFAM" id="SSF55785">
    <property type="entry name" value="PYP-like sensor domain (PAS domain)"/>
    <property type="match status" value="9"/>
</dbReference>
<gene>
    <name evidence="18" type="ORF">ACFQEV_07630</name>
</gene>
<proteinExistence type="predicted"/>
<feature type="domain" description="PAC" evidence="17">
    <location>
        <begin position="605"/>
        <end position="657"/>
    </location>
</feature>
<comment type="subcellular location">
    <subcellularLocation>
        <location evidence="2">Cell inner membrane</location>
        <topology evidence="2">Multi-pass membrane protein</topology>
    </subcellularLocation>
</comment>
<dbReference type="Pfam" id="PF08448">
    <property type="entry name" value="PAS_4"/>
    <property type="match status" value="3"/>
</dbReference>
<keyword evidence="6" id="KW-0597">Phosphoprotein</keyword>
<dbReference type="Gene3D" id="3.30.450.20">
    <property type="entry name" value="PAS domain"/>
    <property type="match status" value="9"/>
</dbReference>
<dbReference type="PANTHER" id="PTHR43304">
    <property type="entry name" value="PHYTOCHROME-LIKE PROTEIN CPH1"/>
    <property type="match status" value="1"/>
</dbReference>
<dbReference type="InterPro" id="IPR003594">
    <property type="entry name" value="HATPase_dom"/>
</dbReference>
<dbReference type="CDD" id="cd00082">
    <property type="entry name" value="HisKA"/>
    <property type="match status" value="1"/>
</dbReference>
<dbReference type="Pfam" id="PF08447">
    <property type="entry name" value="PAS_3"/>
    <property type="match status" value="4"/>
</dbReference>
<evidence type="ECO:0000256" key="11">
    <source>
        <dbReference type="ARBA" id="ARBA00022777"/>
    </source>
</evidence>
<keyword evidence="9" id="KW-0677">Repeat</keyword>
<dbReference type="CDD" id="cd00130">
    <property type="entry name" value="PAS"/>
    <property type="match status" value="5"/>
</dbReference>
<dbReference type="SMART" id="SM00388">
    <property type="entry name" value="HisKA"/>
    <property type="match status" value="1"/>
</dbReference>
<feature type="domain" description="PAC" evidence="17">
    <location>
        <begin position="853"/>
        <end position="905"/>
    </location>
</feature>
<evidence type="ECO:0000256" key="9">
    <source>
        <dbReference type="ARBA" id="ARBA00022737"/>
    </source>
</evidence>
<dbReference type="InterPro" id="IPR000700">
    <property type="entry name" value="PAS-assoc_C"/>
</dbReference>
<keyword evidence="8" id="KW-0812">Transmembrane</keyword>
<dbReference type="InterPro" id="IPR036890">
    <property type="entry name" value="HATPase_C_sf"/>
</dbReference>
<evidence type="ECO:0000256" key="3">
    <source>
        <dbReference type="ARBA" id="ARBA00012438"/>
    </source>
</evidence>
<dbReference type="SUPFAM" id="SSF55874">
    <property type="entry name" value="ATPase domain of HSP90 chaperone/DNA topoisomerase II/histidine kinase"/>
    <property type="match status" value="1"/>
</dbReference>
<dbReference type="InterPro" id="IPR013767">
    <property type="entry name" value="PAS_fold"/>
</dbReference>
<comment type="catalytic activity">
    <reaction evidence="1">
        <text>ATP + protein L-histidine = ADP + protein N-phospho-L-histidine.</text>
        <dbReference type="EC" id="2.7.13.3"/>
    </reaction>
</comment>
<dbReference type="SMART" id="SM00091">
    <property type="entry name" value="PAS"/>
    <property type="match status" value="8"/>
</dbReference>
<dbReference type="InterPro" id="IPR001610">
    <property type="entry name" value="PAC"/>
</dbReference>
<evidence type="ECO:0000256" key="13">
    <source>
        <dbReference type="ARBA" id="ARBA00023136"/>
    </source>
</evidence>
<evidence type="ECO:0000256" key="6">
    <source>
        <dbReference type="ARBA" id="ARBA00022553"/>
    </source>
</evidence>
<dbReference type="InterPro" id="IPR005467">
    <property type="entry name" value="His_kinase_dom"/>
</dbReference>
<reference evidence="18 19" key="1">
    <citation type="journal article" date="2019" name="Int. J. Syst. Evol. Microbiol.">
        <title>The Global Catalogue of Microorganisms (GCM) 10K type strain sequencing project: providing services to taxonomists for standard genome sequencing and annotation.</title>
        <authorList>
            <consortium name="The Broad Institute Genomics Platform"/>
            <consortium name="The Broad Institute Genome Sequencing Center for Infectious Disease"/>
            <person name="Wu L."/>
            <person name="Ma J."/>
        </authorList>
    </citation>
    <scope>NUCLEOTIDE SEQUENCE [LARGE SCALE GENOMIC DNA]</scope>
    <source>
        <strain evidence="18 19">YIM 94188</strain>
    </source>
</reference>
<dbReference type="PRINTS" id="PR00344">
    <property type="entry name" value="BCTRLSENSOR"/>
</dbReference>
<evidence type="ECO:0000313" key="18">
    <source>
        <dbReference type="EMBL" id="MFC6824864.1"/>
    </source>
</evidence>
<feature type="domain" description="Histidine kinase" evidence="15">
    <location>
        <begin position="1173"/>
        <end position="1386"/>
    </location>
</feature>
<dbReference type="InterPro" id="IPR052162">
    <property type="entry name" value="Sensor_kinase/Photoreceptor"/>
</dbReference>
<dbReference type="PROSITE" id="PS50112">
    <property type="entry name" value="PAS"/>
    <property type="match status" value="4"/>
</dbReference>
<dbReference type="SMART" id="SM00086">
    <property type="entry name" value="PAC"/>
    <property type="match status" value="6"/>
</dbReference>
<feature type="domain" description="PAS" evidence="16">
    <location>
        <begin position="658"/>
        <end position="729"/>
    </location>
</feature>
<keyword evidence="7" id="KW-0808">Transferase</keyword>
<evidence type="ECO:0000259" key="16">
    <source>
        <dbReference type="PROSITE" id="PS50112"/>
    </source>
</evidence>
<evidence type="ECO:0000256" key="12">
    <source>
        <dbReference type="ARBA" id="ARBA00022989"/>
    </source>
</evidence>
<feature type="domain" description="PAC" evidence="17">
    <location>
        <begin position="1103"/>
        <end position="1155"/>
    </location>
</feature>
<dbReference type="FunFam" id="3.30.565.10:FF:000006">
    <property type="entry name" value="Sensor histidine kinase WalK"/>
    <property type="match status" value="1"/>
</dbReference>
<evidence type="ECO:0000259" key="17">
    <source>
        <dbReference type="PROSITE" id="PS50113"/>
    </source>
</evidence>
<evidence type="ECO:0000256" key="10">
    <source>
        <dbReference type="ARBA" id="ARBA00022741"/>
    </source>
</evidence>
<dbReference type="Pfam" id="PF00512">
    <property type="entry name" value="HisKA"/>
    <property type="match status" value="1"/>
</dbReference>
<dbReference type="InterPro" id="IPR003661">
    <property type="entry name" value="HisK_dim/P_dom"/>
</dbReference>
<feature type="coiled-coil region" evidence="14">
    <location>
        <begin position="1143"/>
        <end position="1173"/>
    </location>
</feature>
<dbReference type="FunFam" id="2.10.70.100:FF:000001">
    <property type="entry name" value="Sensory transduction histidine kinase"/>
    <property type="match status" value="1"/>
</dbReference>
<feature type="domain" description="PAC" evidence="17">
    <location>
        <begin position="726"/>
        <end position="778"/>
    </location>
</feature>
<feature type="domain" description="PAS" evidence="16">
    <location>
        <begin position="21"/>
        <end position="91"/>
    </location>
</feature>
<dbReference type="InterPro" id="IPR013655">
    <property type="entry name" value="PAS_fold_3"/>
</dbReference>